<feature type="compositionally biased region" description="Acidic residues" evidence="1">
    <location>
        <begin position="100"/>
        <end position="136"/>
    </location>
</feature>
<reference evidence="3 4" key="1">
    <citation type="journal article" date="2021" name="Elife">
        <title>Chloroplast acquisition without the gene transfer in kleptoplastic sea slugs, Plakobranchus ocellatus.</title>
        <authorList>
            <person name="Maeda T."/>
            <person name="Takahashi S."/>
            <person name="Yoshida T."/>
            <person name="Shimamura S."/>
            <person name="Takaki Y."/>
            <person name="Nagai Y."/>
            <person name="Toyoda A."/>
            <person name="Suzuki Y."/>
            <person name="Arimoto A."/>
            <person name="Ishii H."/>
            <person name="Satoh N."/>
            <person name="Nishiyama T."/>
            <person name="Hasebe M."/>
            <person name="Maruyama T."/>
            <person name="Minagawa J."/>
            <person name="Obokata J."/>
            <person name="Shigenobu S."/>
        </authorList>
    </citation>
    <scope>NUCLEOTIDE SEQUENCE [LARGE SCALE GENOMIC DNA]</scope>
</reference>
<organism evidence="3 4">
    <name type="scientific">Plakobranchus ocellatus</name>
    <dbReference type="NCBI Taxonomy" id="259542"/>
    <lineage>
        <taxon>Eukaryota</taxon>
        <taxon>Metazoa</taxon>
        <taxon>Spiralia</taxon>
        <taxon>Lophotrochozoa</taxon>
        <taxon>Mollusca</taxon>
        <taxon>Gastropoda</taxon>
        <taxon>Heterobranchia</taxon>
        <taxon>Euthyneura</taxon>
        <taxon>Panpulmonata</taxon>
        <taxon>Sacoglossa</taxon>
        <taxon>Placobranchoidea</taxon>
        <taxon>Plakobranchidae</taxon>
        <taxon>Plakobranchus</taxon>
    </lineage>
</organism>
<feature type="chain" id="PRO_5043618519" evidence="2">
    <location>
        <begin position="27"/>
        <end position="136"/>
    </location>
</feature>
<comment type="caution">
    <text evidence="3">The sequence shown here is derived from an EMBL/GenBank/DDBJ whole genome shotgun (WGS) entry which is preliminary data.</text>
</comment>
<accession>A0AAV4D0U1</accession>
<gene>
    <name evidence="3" type="ORF">PoB_006433100</name>
</gene>
<evidence type="ECO:0000256" key="2">
    <source>
        <dbReference type="SAM" id="SignalP"/>
    </source>
</evidence>
<evidence type="ECO:0000256" key="1">
    <source>
        <dbReference type="SAM" id="MobiDB-lite"/>
    </source>
</evidence>
<feature type="region of interest" description="Disordered" evidence="1">
    <location>
        <begin position="75"/>
        <end position="136"/>
    </location>
</feature>
<feature type="signal peptide" evidence="2">
    <location>
        <begin position="1"/>
        <end position="26"/>
    </location>
</feature>
<evidence type="ECO:0000313" key="4">
    <source>
        <dbReference type="Proteomes" id="UP000735302"/>
    </source>
</evidence>
<dbReference type="AlphaFoldDB" id="A0AAV4D0U1"/>
<keyword evidence="2" id="KW-0732">Signal</keyword>
<proteinExistence type="predicted"/>
<dbReference type="Proteomes" id="UP000735302">
    <property type="component" value="Unassembled WGS sequence"/>
</dbReference>
<keyword evidence="4" id="KW-1185">Reference proteome</keyword>
<protein>
    <submittedName>
        <fullName evidence="3">Uncharacterized protein</fullName>
    </submittedName>
</protein>
<feature type="compositionally biased region" description="Acidic residues" evidence="1">
    <location>
        <begin position="78"/>
        <end position="92"/>
    </location>
</feature>
<name>A0AAV4D0U1_9GAST</name>
<dbReference type="EMBL" id="BLXT01007308">
    <property type="protein sequence ID" value="GFO37826.1"/>
    <property type="molecule type" value="Genomic_DNA"/>
</dbReference>
<evidence type="ECO:0000313" key="3">
    <source>
        <dbReference type="EMBL" id="GFO37826.1"/>
    </source>
</evidence>
<sequence>MRIIYSPSGLLCGLLMVCMMANFCTSRPYFVPPRSQADCSVTCDLTMQECNYENHCRDRQAFIKCMWLKMKTTKLDGSENDSDDDDDDDDDGTAAAAAAADDDDNDDAAAAADDDDDDDDNDDADDDDDDNDDDDD</sequence>